<gene>
    <name evidence="2" type="ORF">PCANC_04239</name>
</gene>
<organism evidence="2 3">
    <name type="scientific">Puccinia coronata f. sp. avenae</name>
    <dbReference type="NCBI Taxonomy" id="200324"/>
    <lineage>
        <taxon>Eukaryota</taxon>
        <taxon>Fungi</taxon>
        <taxon>Dikarya</taxon>
        <taxon>Basidiomycota</taxon>
        <taxon>Pucciniomycotina</taxon>
        <taxon>Pucciniomycetes</taxon>
        <taxon>Pucciniales</taxon>
        <taxon>Pucciniaceae</taxon>
        <taxon>Puccinia</taxon>
    </lineage>
</organism>
<keyword evidence="3" id="KW-1185">Reference proteome</keyword>
<proteinExistence type="predicted"/>
<evidence type="ECO:0000313" key="2">
    <source>
        <dbReference type="EMBL" id="PLW54585.1"/>
    </source>
</evidence>
<dbReference type="OrthoDB" id="2506968at2759"/>
<protein>
    <submittedName>
        <fullName evidence="2">Uncharacterized protein</fullName>
    </submittedName>
</protein>
<dbReference type="EMBL" id="PGCJ01000044">
    <property type="protein sequence ID" value="PLW54585.1"/>
    <property type="molecule type" value="Genomic_DNA"/>
</dbReference>
<dbReference type="Proteomes" id="UP000235388">
    <property type="component" value="Unassembled WGS sequence"/>
</dbReference>
<feature type="compositionally biased region" description="Low complexity" evidence="1">
    <location>
        <begin position="86"/>
        <end position="111"/>
    </location>
</feature>
<feature type="compositionally biased region" description="Basic residues" evidence="1">
    <location>
        <begin position="268"/>
        <end position="277"/>
    </location>
</feature>
<feature type="compositionally biased region" description="Low complexity" evidence="1">
    <location>
        <begin position="68"/>
        <end position="77"/>
    </location>
</feature>
<name>A0A2N5VX69_9BASI</name>
<reference evidence="2 3" key="1">
    <citation type="submission" date="2017-11" db="EMBL/GenBank/DDBJ databases">
        <title>De novo assembly and phasing of dikaryotic genomes from two isolates of Puccinia coronata f. sp. avenae, the causal agent of oat crown rust.</title>
        <authorList>
            <person name="Miller M.E."/>
            <person name="Zhang Y."/>
            <person name="Omidvar V."/>
            <person name="Sperschneider J."/>
            <person name="Schwessinger B."/>
            <person name="Raley C."/>
            <person name="Palmer J.M."/>
            <person name="Garnica D."/>
            <person name="Upadhyaya N."/>
            <person name="Rathjen J."/>
            <person name="Taylor J.M."/>
            <person name="Park R.F."/>
            <person name="Dodds P.N."/>
            <person name="Hirsch C.D."/>
            <person name="Kianian S.F."/>
            <person name="Figueroa M."/>
        </authorList>
    </citation>
    <scope>NUCLEOTIDE SEQUENCE [LARGE SCALE GENOMIC DNA]</scope>
    <source>
        <strain evidence="2">12NC29</strain>
    </source>
</reference>
<sequence>MMMMMPSSSSSSSSSSSNTVTHFDLPALIEQNNLSQDSCLLVVENKVYDLTLWLQEHCSTTQPGRTEPAVPSETSSSPPSPPPSPTISRSTAASHPNTSNSNSTSNSTSTSILNHHHPVDHPQLNQFDHLLLSAKRDPVQAGHLLRSIYLQQPFRNDGSPLEDWLSEYRIGDFSNSAHTILSEPSSSSSCPTTTITSTTTTTTTSSTDLSHAQYHLRPSSYWHADRHSNRISPSQTQASCQSYHSPNIGASQARETSTTSAGAASHPDHHHHYHQRTAHPAAAAGSQPSHLQRALDLVELSKQRVIDAQRGVGMANLSLADAFDQLNYAEKVKNHLVHQAAEGYKPIWPAWNPSSSKDS</sequence>
<feature type="region of interest" description="Disordered" evidence="1">
    <location>
        <begin position="61"/>
        <end position="120"/>
    </location>
</feature>
<accession>A0A2N5VX69</accession>
<feature type="region of interest" description="Disordered" evidence="1">
    <location>
        <begin position="225"/>
        <end position="290"/>
    </location>
</feature>
<feature type="region of interest" description="Disordered" evidence="1">
    <location>
        <begin position="180"/>
        <end position="209"/>
    </location>
</feature>
<evidence type="ECO:0000313" key="3">
    <source>
        <dbReference type="Proteomes" id="UP000235388"/>
    </source>
</evidence>
<evidence type="ECO:0000256" key="1">
    <source>
        <dbReference type="SAM" id="MobiDB-lite"/>
    </source>
</evidence>
<dbReference type="AlphaFoldDB" id="A0A2N5VX69"/>
<feature type="compositionally biased region" description="Polar residues" evidence="1">
    <location>
        <begin position="230"/>
        <end position="262"/>
    </location>
</feature>
<comment type="caution">
    <text evidence="2">The sequence shown here is derived from an EMBL/GenBank/DDBJ whole genome shotgun (WGS) entry which is preliminary data.</text>
</comment>